<protein>
    <recommendedName>
        <fullName evidence="4">VWA domain-containing protein</fullName>
    </recommendedName>
</protein>
<keyword evidence="1" id="KW-1133">Transmembrane helix</keyword>
<dbReference type="PANTHER" id="PTHR37947">
    <property type="entry name" value="BLL2462 PROTEIN"/>
    <property type="match status" value="1"/>
</dbReference>
<accession>A0A1I4WAA4</accession>
<organism evidence="2 3">
    <name type="scientific">Flavobacterium succinicans</name>
    <dbReference type="NCBI Taxonomy" id="29536"/>
    <lineage>
        <taxon>Bacteria</taxon>
        <taxon>Pseudomonadati</taxon>
        <taxon>Bacteroidota</taxon>
        <taxon>Flavobacteriia</taxon>
        <taxon>Flavobacteriales</taxon>
        <taxon>Flavobacteriaceae</taxon>
        <taxon>Flavobacterium</taxon>
    </lineage>
</organism>
<feature type="transmembrane region" description="Helical" evidence="1">
    <location>
        <begin position="34"/>
        <end position="54"/>
    </location>
</feature>
<proteinExistence type="predicted"/>
<dbReference type="AlphaFoldDB" id="A0A1I4WAA4"/>
<evidence type="ECO:0000256" key="1">
    <source>
        <dbReference type="SAM" id="Phobius"/>
    </source>
</evidence>
<evidence type="ECO:0000313" key="3">
    <source>
        <dbReference type="Proteomes" id="UP000182961"/>
    </source>
</evidence>
<dbReference type="PANTHER" id="PTHR37947:SF1">
    <property type="entry name" value="BLL2462 PROTEIN"/>
    <property type="match status" value="1"/>
</dbReference>
<keyword evidence="3" id="KW-1185">Reference proteome</keyword>
<dbReference type="eggNOG" id="COG2304">
    <property type="taxonomic scope" value="Bacteria"/>
</dbReference>
<dbReference type="Proteomes" id="UP000182961">
    <property type="component" value="Unassembled WGS sequence"/>
</dbReference>
<evidence type="ECO:0008006" key="4">
    <source>
        <dbReference type="Google" id="ProtNLM"/>
    </source>
</evidence>
<keyword evidence="1" id="KW-0812">Transmembrane</keyword>
<dbReference type="RefSeq" id="WP_024981781.1">
    <property type="nucleotide sequence ID" value="NZ_CBCRUM010000011.1"/>
</dbReference>
<reference evidence="3" key="1">
    <citation type="submission" date="2016-10" db="EMBL/GenBank/DDBJ databases">
        <authorList>
            <person name="Varghese N."/>
            <person name="Submissions S."/>
        </authorList>
    </citation>
    <scope>NUCLEOTIDE SEQUENCE [LARGE SCALE GENOMIC DNA]</scope>
    <source>
        <strain evidence="3">DSM 4002</strain>
    </source>
</reference>
<name>A0A1I4WAA4_9FLAO</name>
<keyword evidence="1" id="KW-0472">Membrane</keyword>
<feature type="transmembrane region" description="Helical" evidence="1">
    <location>
        <begin position="651"/>
        <end position="668"/>
    </location>
</feature>
<evidence type="ECO:0000313" key="2">
    <source>
        <dbReference type="EMBL" id="SFN10220.1"/>
    </source>
</evidence>
<dbReference type="EMBL" id="FOUT01000006">
    <property type="protein sequence ID" value="SFN10220.1"/>
    <property type="molecule type" value="Genomic_DNA"/>
</dbReference>
<feature type="transmembrane region" description="Helical" evidence="1">
    <location>
        <begin position="6"/>
        <end position="22"/>
    </location>
</feature>
<gene>
    <name evidence="2" type="ORF">SAMN05444143_10693</name>
</gene>
<sequence>MTINTILFLLIAIVVAASLSYFQYFYKAKNQSKVYWFLAFLRFVTILGVFVLLINPIISTSQLEVIKTPLPIIVDNSSSVVFLNAKTQATESFGKIISNTAIQNKFEVQSYVFDTALQQSDAFNFKGTQTKVDVVAKDLKSLYKNHHFPTILITDGNQTSGNDYVFAFKADNPVFPVVLGDTTAVFDLKINQLNVNKYAFYKNKFPVEVFVHYSGNRPVNANFSISEAGNTLTKQQINFSPNKKTVNFTVLLPADKIGLHLFKASIASSLKEKNTYNNSKNFAVDVLDQKTSIGIVSAINHPDISALKRAIETNAQRKVNIIKPQEIKSLKNYNVLIMYQPNTSFKTILDNAKTAGINTLTVTGMATDFVFLNQQQTDLAFKMSNQKEDYLPSFNTKFNLFASENIGLDNFPPLNHPFGTVTTRENVSILLFSKIRSIETGMPLLAFAEAGGKRSAYLLGENSWKWRLQSYVQQQSFDKYDTFIDKAIQFLSSNSTKKTFNVTHENFYNSGEAIAITAEFFNKNYEFDENARLTISVTNTKNKQQKNYDLLKSTNTYQVNLDGLSAGNYTFTVKELNTNSTYSGRFEILDFDIEKQFVTPDYSKLNQLAEQTNGKTFLPKQVDQLIDQLLADESFKPIEKEITTKFPLIDWIWLLIIIAICLSAEWFLRKYHGLL</sequence>